<name>A0A8S0TLU8_OLEEU</name>
<gene>
    <name evidence="2" type="ORF">OLEA9_A003050</name>
</gene>
<keyword evidence="2" id="KW-0418">Kinase</keyword>
<feature type="non-terminal residue" evidence="2">
    <location>
        <position position="143"/>
    </location>
</feature>
<keyword evidence="2" id="KW-0808">Transferase</keyword>
<keyword evidence="3" id="KW-1185">Reference proteome</keyword>
<protein>
    <submittedName>
        <fullName evidence="2">Probable serine threonine- kinase At1g54610</fullName>
    </submittedName>
</protein>
<proteinExistence type="predicted"/>
<evidence type="ECO:0000313" key="2">
    <source>
        <dbReference type="EMBL" id="CAA3006928.1"/>
    </source>
</evidence>
<comment type="caution">
    <text evidence="2">The sequence shown here is derived from an EMBL/GenBank/DDBJ whole genome shotgun (WGS) entry which is preliminary data.</text>
</comment>
<feature type="compositionally biased region" description="Basic and acidic residues" evidence="1">
    <location>
        <begin position="38"/>
        <end position="50"/>
    </location>
</feature>
<feature type="region of interest" description="Disordered" evidence="1">
    <location>
        <begin position="16"/>
        <end position="61"/>
    </location>
</feature>
<dbReference type="Gramene" id="OE9A003050T1">
    <property type="protein sequence ID" value="OE9A003050C1"/>
    <property type="gene ID" value="OE9A003050"/>
</dbReference>
<evidence type="ECO:0000313" key="3">
    <source>
        <dbReference type="Proteomes" id="UP000594638"/>
    </source>
</evidence>
<organism evidence="2 3">
    <name type="scientific">Olea europaea subsp. europaea</name>
    <dbReference type="NCBI Taxonomy" id="158383"/>
    <lineage>
        <taxon>Eukaryota</taxon>
        <taxon>Viridiplantae</taxon>
        <taxon>Streptophyta</taxon>
        <taxon>Embryophyta</taxon>
        <taxon>Tracheophyta</taxon>
        <taxon>Spermatophyta</taxon>
        <taxon>Magnoliopsida</taxon>
        <taxon>eudicotyledons</taxon>
        <taxon>Gunneridae</taxon>
        <taxon>Pentapetalae</taxon>
        <taxon>asterids</taxon>
        <taxon>lamiids</taxon>
        <taxon>Lamiales</taxon>
        <taxon>Oleaceae</taxon>
        <taxon>Oleeae</taxon>
        <taxon>Olea</taxon>
    </lineage>
</organism>
<dbReference type="EMBL" id="CACTIH010007266">
    <property type="protein sequence ID" value="CAA3006928.1"/>
    <property type="molecule type" value="Genomic_DNA"/>
</dbReference>
<dbReference type="AlphaFoldDB" id="A0A8S0TLU8"/>
<sequence length="143" mass="15883">MGCVCCKPYAVGDSKESLRERLSNKTSSDLQVPRVVSSRREDESRVKESLDNNNSSNNCNGRAVLMDKQVNGSARSHNENFERKTEMAEYISVVQHPGMGMVPRGTEGEQVSAGWPPWLVAVAGEAIRGWVPRRADSFEKLDK</sequence>
<evidence type="ECO:0000256" key="1">
    <source>
        <dbReference type="SAM" id="MobiDB-lite"/>
    </source>
</evidence>
<reference evidence="2 3" key="1">
    <citation type="submission" date="2019-12" db="EMBL/GenBank/DDBJ databases">
        <authorList>
            <person name="Alioto T."/>
            <person name="Alioto T."/>
            <person name="Gomez Garrido J."/>
        </authorList>
    </citation>
    <scope>NUCLEOTIDE SEQUENCE [LARGE SCALE GENOMIC DNA]</scope>
</reference>
<dbReference type="OrthoDB" id="28397at2759"/>
<dbReference type="GO" id="GO:0016301">
    <property type="term" value="F:kinase activity"/>
    <property type="evidence" value="ECO:0007669"/>
    <property type="project" value="UniProtKB-KW"/>
</dbReference>
<accession>A0A8S0TLU8</accession>
<dbReference type="Proteomes" id="UP000594638">
    <property type="component" value="Unassembled WGS sequence"/>
</dbReference>